<protein>
    <submittedName>
        <fullName evidence="2">Uncharacterized protein</fullName>
    </submittedName>
</protein>
<name>D5ACC7_PICSI</name>
<sequence length="335" mass="37562">MISDRSIYQEERMCICIPLHPACDDEWTKMLIRSFRCKDKAGRRIRVMTSDALENYMDKSGICSALEKYNPATLLVPRLAEVFINLKLTLYFGVDGFSSSLVARRAMRDYLVDSTGTGFVANVFVTKALVKSNADNTNVCQVLNFTSSFLSLRSLSFMIGCVNLICSIGWGLLVAFEEDGGKWYEIHSMPPSKLRVVVIVTAIGIALGMDCLHLYLVRSHLSLRVPPMLWAVINLEIVCIVWCSTLAGFVGINVFGKWIYSAVQGLVWVKWGIGSYLLSEYSPEFDYRVSGSPLLANHYSFRWTDNGILVYSSAFLLNAILAGVRGKWDYFPATK</sequence>
<feature type="transmembrane region" description="Helical" evidence="1">
    <location>
        <begin position="196"/>
        <end position="217"/>
    </location>
</feature>
<proteinExistence type="evidence at transcript level"/>
<feature type="transmembrane region" description="Helical" evidence="1">
    <location>
        <begin position="155"/>
        <end position="176"/>
    </location>
</feature>
<reference evidence="2" key="1">
    <citation type="submission" date="2010-04" db="EMBL/GenBank/DDBJ databases">
        <authorList>
            <person name="Reid K.E."/>
            <person name="Liao N."/>
            <person name="Chan S."/>
            <person name="Docking R."/>
            <person name="Taylor G."/>
            <person name="Moore R."/>
            <person name="Mayo M."/>
            <person name="Munro S."/>
            <person name="King J."/>
            <person name="Yanchuk A."/>
            <person name="Holt R."/>
            <person name="Jones S."/>
            <person name="Marra M."/>
            <person name="Ritland C.E."/>
            <person name="Ritland K."/>
            <person name="Bohlmann J."/>
        </authorList>
    </citation>
    <scope>NUCLEOTIDE SEQUENCE</scope>
    <source>
        <tissue evidence="2">Bud</tissue>
    </source>
</reference>
<organism evidence="2">
    <name type="scientific">Picea sitchensis</name>
    <name type="common">Sitka spruce</name>
    <name type="synonym">Pinus sitchensis</name>
    <dbReference type="NCBI Taxonomy" id="3332"/>
    <lineage>
        <taxon>Eukaryota</taxon>
        <taxon>Viridiplantae</taxon>
        <taxon>Streptophyta</taxon>
        <taxon>Embryophyta</taxon>
        <taxon>Tracheophyta</taxon>
        <taxon>Spermatophyta</taxon>
        <taxon>Pinopsida</taxon>
        <taxon>Pinidae</taxon>
        <taxon>Conifers I</taxon>
        <taxon>Pinales</taxon>
        <taxon>Pinaceae</taxon>
        <taxon>Picea</taxon>
    </lineage>
</organism>
<dbReference type="EMBL" id="BT123901">
    <property type="protein sequence ID" value="ADE77196.1"/>
    <property type="molecule type" value="mRNA"/>
</dbReference>
<keyword evidence="1" id="KW-0472">Membrane</keyword>
<evidence type="ECO:0000313" key="2">
    <source>
        <dbReference type="EMBL" id="ADE77196.1"/>
    </source>
</evidence>
<feature type="transmembrane region" description="Helical" evidence="1">
    <location>
        <begin position="229"/>
        <end position="252"/>
    </location>
</feature>
<keyword evidence="1" id="KW-1133">Transmembrane helix</keyword>
<evidence type="ECO:0000256" key="1">
    <source>
        <dbReference type="SAM" id="Phobius"/>
    </source>
</evidence>
<accession>D5ACC7</accession>
<keyword evidence="1" id="KW-0812">Transmembrane</keyword>
<dbReference type="AlphaFoldDB" id="D5ACC7"/>